<dbReference type="OrthoDB" id="9803884at2"/>
<keyword evidence="4 11" id="KW-0479">Metal-binding</keyword>
<feature type="domain" description="Alanyl-transfer RNA synthetases family profile" evidence="12">
    <location>
        <begin position="1"/>
        <end position="706"/>
    </location>
</feature>
<dbReference type="GO" id="GO:0005524">
    <property type="term" value="F:ATP binding"/>
    <property type="evidence" value="ECO:0007669"/>
    <property type="project" value="UniProtKB-UniRule"/>
</dbReference>
<dbReference type="InterPro" id="IPR018165">
    <property type="entry name" value="Ala-tRNA-synth_IIc_core"/>
</dbReference>
<accession>A0A4R4E0Q5</accession>
<evidence type="ECO:0000256" key="7">
    <source>
        <dbReference type="ARBA" id="ARBA00022840"/>
    </source>
</evidence>
<dbReference type="InterPro" id="IPR023033">
    <property type="entry name" value="Ala_tRNA_ligase_euk/bac"/>
</dbReference>
<dbReference type="GO" id="GO:0005737">
    <property type="term" value="C:cytoplasm"/>
    <property type="evidence" value="ECO:0007669"/>
    <property type="project" value="UniProtKB-SubCell"/>
</dbReference>
<dbReference type="InterPro" id="IPR018162">
    <property type="entry name" value="Ala-tRNA-ligase_IIc_anticod-bd"/>
</dbReference>
<dbReference type="Gene3D" id="3.30.930.10">
    <property type="entry name" value="Bira Bifunctional Protein, Domain 2"/>
    <property type="match status" value="1"/>
</dbReference>
<evidence type="ECO:0000313" key="13">
    <source>
        <dbReference type="EMBL" id="TCZ71046.1"/>
    </source>
</evidence>
<dbReference type="Proteomes" id="UP000295164">
    <property type="component" value="Unassembled WGS sequence"/>
</dbReference>
<keyword evidence="3 11" id="KW-0436">Ligase</keyword>
<comment type="subcellular location">
    <subcellularLocation>
        <location evidence="11">Cytoplasm</location>
    </subcellularLocation>
</comment>
<dbReference type="GO" id="GO:0004813">
    <property type="term" value="F:alanine-tRNA ligase activity"/>
    <property type="evidence" value="ECO:0007669"/>
    <property type="project" value="UniProtKB-UniRule"/>
</dbReference>
<evidence type="ECO:0000259" key="12">
    <source>
        <dbReference type="PROSITE" id="PS50860"/>
    </source>
</evidence>
<dbReference type="InterPro" id="IPR009000">
    <property type="entry name" value="Transl_B-barrel_sf"/>
</dbReference>
<feature type="binding site" evidence="11">
    <location>
        <position position="667"/>
    </location>
    <ligand>
        <name>Zn(2+)</name>
        <dbReference type="ChEBI" id="CHEBI:29105"/>
    </ligand>
</feature>
<dbReference type="InterPro" id="IPR045864">
    <property type="entry name" value="aa-tRNA-synth_II/BPL/LPL"/>
</dbReference>
<evidence type="ECO:0000256" key="3">
    <source>
        <dbReference type="ARBA" id="ARBA00022598"/>
    </source>
</evidence>
<dbReference type="PRINTS" id="PR00980">
    <property type="entry name" value="TRNASYNTHALA"/>
</dbReference>
<dbReference type="GO" id="GO:0006419">
    <property type="term" value="P:alanyl-tRNA aminoacylation"/>
    <property type="evidence" value="ECO:0007669"/>
    <property type="project" value="UniProtKB-UniRule"/>
</dbReference>
<dbReference type="Pfam" id="PF02272">
    <property type="entry name" value="DHHA1"/>
    <property type="match status" value="1"/>
</dbReference>
<keyword evidence="14" id="KW-1185">Reference proteome</keyword>
<comment type="similarity">
    <text evidence="1 11">Belongs to the class-II aminoacyl-tRNA synthetase family.</text>
</comment>
<keyword evidence="10 11" id="KW-0030">Aminoacyl-tRNA synthetase</keyword>
<dbReference type="SMART" id="SM00863">
    <property type="entry name" value="tRNA_SAD"/>
    <property type="match status" value="1"/>
</dbReference>
<keyword evidence="8 11" id="KW-0694">RNA-binding</keyword>
<dbReference type="SUPFAM" id="SSF101353">
    <property type="entry name" value="Putative anticodon-binding domain of alanyl-tRNA synthetase (AlaRS)"/>
    <property type="match status" value="1"/>
</dbReference>
<dbReference type="GO" id="GO:0002161">
    <property type="term" value="F:aminoacyl-tRNA deacylase activity"/>
    <property type="evidence" value="ECO:0007669"/>
    <property type="project" value="TreeGrafter"/>
</dbReference>
<organism evidence="13 14">
    <name type="scientific">Flaviaesturariibacter aridisoli</name>
    <dbReference type="NCBI Taxonomy" id="2545761"/>
    <lineage>
        <taxon>Bacteria</taxon>
        <taxon>Pseudomonadati</taxon>
        <taxon>Bacteroidota</taxon>
        <taxon>Chitinophagia</taxon>
        <taxon>Chitinophagales</taxon>
        <taxon>Chitinophagaceae</taxon>
        <taxon>Flaviaestuariibacter</taxon>
    </lineage>
</organism>
<dbReference type="PANTHER" id="PTHR11777:SF9">
    <property type="entry name" value="ALANINE--TRNA LIGASE, CYTOPLASMIC"/>
    <property type="match status" value="1"/>
</dbReference>
<dbReference type="Gene3D" id="3.30.980.10">
    <property type="entry name" value="Threonyl-trna Synthetase, Chain A, domain 2"/>
    <property type="match status" value="1"/>
</dbReference>
<keyword evidence="2 11" id="KW-0820">tRNA-binding</keyword>
<evidence type="ECO:0000256" key="11">
    <source>
        <dbReference type="HAMAP-Rule" id="MF_00036"/>
    </source>
</evidence>
<keyword evidence="11" id="KW-0963">Cytoplasm</keyword>
<dbReference type="PROSITE" id="PS50860">
    <property type="entry name" value="AA_TRNA_LIGASE_II_ALA"/>
    <property type="match status" value="1"/>
</dbReference>
<evidence type="ECO:0000256" key="9">
    <source>
        <dbReference type="ARBA" id="ARBA00022917"/>
    </source>
</evidence>
<comment type="cofactor">
    <cofactor evidence="11">
        <name>Zn(2+)</name>
        <dbReference type="ChEBI" id="CHEBI:29105"/>
    </cofactor>
    <text evidence="11">Binds 1 zinc ion per subunit.</text>
</comment>
<evidence type="ECO:0000256" key="2">
    <source>
        <dbReference type="ARBA" id="ARBA00022555"/>
    </source>
</evidence>
<evidence type="ECO:0000256" key="8">
    <source>
        <dbReference type="ARBA" id="ARBA00022884"/>
    </source>
</evidence>
<dbReference type="InterPro" id="IPR003156">
    <property type="entry name" value="DHHA1_dom"/>
</dbReference>
<evidence type="ECO:0000256" key="6">
    <source>
        <dbReference type="ARBA" id="ARBA00022833"/>
    </source>
</evidence>
<reference evidence="13 14" key="1">
    <citation type="submission" date="2019-03" db="EMBL/GenBank/DDBJ databases">
        <authorList>
            <person name="Kim M.K.M."/>
        </authorList>
    </citation>
    <scope>NUCLEOTIDE SEQUENCE [LARGE SCALE GENOMIC DNA]</scope>
    <source>
        <strain evidence="13 14">17J68-15</strain>
    </source>
</reference>
<dbReference type="SUPFAM" id="SSF55681">
    <property type="entry name" value="Class II aaRS and biotin synthetases"/>
    <property type="match status" value="1"/>
</dbReference>
<dbReference type="GO" id="GO:0008270">
    <property type="term" value="F:zinc ion binding"/>
    <property type="evidence" value="ECO:0007669"/>
    <property type="project" value="UniProtKB-UniRule"/>
</dbReference>
<evidence type="ECO:0000256" key="4">
    <source>
        <dbReference type="ARBA" id="ARBA00022723"/>
    </source>
</evidence>
<sequence>MTSAQIRQAFLDFFAQKGHQIVPSAPVVVKNDPTLMFTNAGMNQFKDYFLGNKTAPSPRIADTQKCLRVSGKHNDLEEVGVDTYHHTLFEMLGNWSFGNYFKKEAIEWSWELLTKVLGIPEDRMYVTVFEGDSAEGLPMDDEAAAEWRKWVAPGRILLGNKKDNFWEMGDTGPCGPCTEIHVDTRPDAERAGIDGKTLVNADHPQVIEIWNNVFIQYNRTKDGSLQPLPARHVDTGMGFERLVRVLQGKQSNYDTDVFTGTISAIEKITGNKYEGSDAGKSDIAFRVLSDHIRAVSFTIADGQLPANGGAGYVIRRILRRAVRYYFSYLEYKQPLLHQLVPVIAEQFRTVFPELDAQQAFVARVIREEEESFLRTLDKGLRRIDDLLARGRISGAEAFELNDTYGFPFDLSQLIASERGLSIDEAEFNAERKKQQERGREDRAVDASDWITVNESANNSLFVGYDSLETTANILRYRHVKAKGKESYQLVLDRTPFYAESGGQVGDTGLLLMGDQRIRILDTRKENDLIVHFAERLPEQIGGEWTAKVDGTRRTHTAVHHSATHLLHAALRLVLGTHVAQKGSLVNAEYLRFDFSHFAKMTDEEIARVEHLVNEKIRENVPVVIQQMPKEEAMKSGATALFGEKYGDTVRVVTIDPAYSVELCGGTHVGHTGELGYFKITSESSSQAGVRRVEAVCGLAAELYLNEQLRQLREIREALQPAKEPLKGIASLKEENTALGKQVEKFQQAQINALRDSLLQKQESVDGLTFIGAVVSVGSADALKKLVFDLKGALNNAAVVLAANIEGKASVAIAFDEALVSSNGYDAGALIKGTVAPLIKGGGGGQKSLATAGGQDAGNLQAVIDAVKAKL</sequence>
<evidence type="ECO:0000256" key="10">
    <source>
        <dbReference type="ARBA" id="ARBA00023146"/>
    </source>
</evidence>
<feature type="binding site" evidence="11">
    <location>
        <position position="663"/>
    </location>
    <ligand>
        <name>Zn(2+)</name>
        <dbReference type="ChEBI" id="CHEBI:29105"/>
    </ligand>
</feature>
<dbReference type="FunFam" id="3.10.310.40:FF:000001">
    <property type="entry name" value="Alanine--tRNA ligase"/>
    <property type="match status" value="1"/>
</dbReference>
<dbReference type="Gene3D" id="2.40.30.130">
    <property type="match status" value="1"/>
</dbReference>
<dbReference type="Pfam" id="PF01411">
    <property type="entry name" value="tRNA-synt_2c"/>
    <property type="match status" value="1"/>
</dbReference>
<dbReference type="InterPro" id="IPR012947">
    <property type="entry name" value="tRNA_SAD"/>
</dbReference>
<comment type="caution">
    <text evidence="13">The sequence shown here is derived from an EMBL/GenBank/DDBJ whole genome shotgun (WGS) entry which is preliminary data.</text>
</comment>
<keyword evidence="6 11" id="KW-0862">Zinc</keyword>
<keyword evidence="5 11" id="KW-0547">Nucleotide-binding</keyword>
<dbReference type="FunFam" id="3.30.980.10:FF:000004">
    <property type="entry name" value="Alanine--tRNA ligase, cytoplasmic"/>
    <property type="match status" value="1"/>
</dbReference>
<keyword evidence="7 11" id="KW-0067">ATP-binding</keyword>
<dbReference type="EMBL" id="SKFH01000014">
    <property type="protein sequence ID" value="TCZ71046.1"/>
    <property type="molecule type" value="Genomic_DNA"/>
</dbReference>
<dbReference type="InterPro" id="IPR018163">
    <property type="entry name" value="Thr/Ala-tRNA-synth_IIc_edit"/>
</dbReference>
<dbReference type="PANTHER" id="PTHR11777">
    <property type="entry name" value="ALANYL-TRNA SYNTHETASE"/>
    <property type="match status" value="1"/>
</dbReference>
<protein>
    <recommendedName>
        <fullName evidence="11">Alanine--tRNA ligase</fullName>
        <ecNumber evidence="11">6.1.1.7</ecNumber>
    </recommendedName>
    <alternativeName>
        <fullName evidence="11">Alanyl-tRNA synthetase</fullName>
        <shortName evidence="11">AlaRS</shortName>
    </alternativeName>
</protein>
<comment type="domain">
    <text evidence="11">Consists of three domains; the N-terminal catalytic domain, the editing domain and the C-terminal C-Ala domain. The editing domain removes incorrectly charged amino acids, while the C-Ala domain, along with tRNA(Ala), serves as a bridge to cooperatively bring together the editing and aminoacylation centers thus stimulating deacylation of misacylated tRNAs.</text>
</comment>
<comment type="catalytic activity">
    <reaction evidence="11">
        <text>tRNA(Ala) + L-alanine + ATP = L-alanyl-tRNA(Ala) + AMP + diphosphate</text>
        <dbReference type="Rhea" id="RHEA:12540"/>
        <dbReference type="Rhea" id="RHEA-COMP:9657"/>
        <dbReference type="Rhea" id="RHEA-COMP:9923"/>
        <dbReference type="ChEBI" id="CHEBI:30616"/>
        <dbReference type="ChEBI" id="CHEBI:33019"/>
        <dbReference type="ChEBI" id="CHEBI:57972"/>
        <dbReference type="ChEBI" id="CHEBI:78442"/>
        <dbReference type="ChEBI" id="CHEBI:78497"/>
        <dbReference type="ChEBI" id="CHEBI:456215"/>
        <dbReference type="EC" id="6.1.1.7"/>
    </reaction>
</comment>
<feature type="binding site" evidence="11">
    <location>
        <position position="560"/>
    </location>
    <ligand>
        <name>Zn(2+)</name>
        <dbReference type="ChEBI" id="CHEBI:29105"/>
    </ligand>
</feature>
<dbReference type="InterPro" id="IPR050058">
    <property type="entry name" value="Ala-tRNA_ligase"/>
</dbReference>
<gene>
    <name evidence="11 13" type="primary">alaS</name>
    <name evidence="13" type="ORF">E0486_10325</name>
</gene>
<evidence type="ECO:0000256" key="5">
    <source>
        <dbReference type="ARBA" id="ARBA00022741"/>
    </source>
</evidence>
<dbReference type="AlphaFoldDB" id="A0A4R4E0Q5"/>
<evidence type="ECO:0000313" key="14">
    <source>
        <dbReference type="Proteomes" id="UP000295164"/>
    </source>
</evidence>
<feature type="binding site" evidence="11">
    <location>
        <position position="564"/>
    </location>
    <ligand>
        <name>Zn(2+)</name>
        <dbReference type="ChEBI" id="CHEBI:29105"/>
    </ligand>
</feature>
<dbReference type="NCBIfam" id="TIGR00344">
    <property type="entry name" value="alaS"/>
    <property type="match status" value="1"/>
</dbReference>
<dbReference type="FunFam" id="3.30.930.10:FF:000011">
    <property type="entry name" value="Alanine--tRNA ligase, cytoplasmic"/>
    <property type="match status" value="1"/>
</dbReference>
<dbReference type="Gene3D" id="3.10.310.40">
    <property type="match status" value="1"/>
</dbReference>
<dbReference type="SUPFAM" id="SSF55186">
    <property type="entry name" value="ThrRS/AlaRS common domain"/>
    <property type="match status" value="1"/>
</dbReference>
<dbReference type="InterPro" id="IPR002318">
    <property type="entry name" value="Ala-tRNA-lgiase_IIc"/>
</dbReference>
<name>A0A4R4E0Q5_9BACT</name>
<dbReference type="InterPro" id="IPR018164">
    <property type="entry name" value="Ala-tRNA-synth_IIc_N"/>
</dbReference>
<keyword evidence="9 11" id="KW-0648">Protein biosynthesis</keyword>
<dbReference type="CDD" id="cd00673">
    <property type="entry name" value="AlaRS_core"/>
    <property type="match status" value="1"/>
</dbReference>
<dbReference type="SUPFAM" id="SSF50447">
    <property type="entry name" value="Translation proteins"/>
    <property type="match status" value="1"/>
</dbReference>
<proteinExistence type="inferred from homology"/>
<dbReference type="EC" id="6.1.1.7" evidence="11"/>
<dbReference type="Gene3D" id="3.30.54.20">
    <property type="match status" value="1"/>
</dbReference>
<dbReference type="HAMAP" id="MF_00036_B">
    <property type="entry name" value="Ala_tRNA_synth_B"/>
    <property type="match status" value="1"/>
</dbReference>
<evidence type="ECO:0000256" key="1">
    <source>
        <dbReference type="ARBA" id="ARBA00008226"/>
    </source>
</evidence>
<comment type="function">
    <text evidence="11">Catalyzes the attachment of alanine to tRNA(Ala) in a two-step reaction: alanine is first activated by ATP to form Ala-AMP and then transferred to the acceptor end of tRNA(Ala). Also edits incorrectly charged Ser-tRNA(Ala) and Gly-tRNA(Ala) via its editing domain.</text>
</comment>
<dbReference type="GO" id="GO:0000049">
    <property type="term" value="F:tRNA binding"/>
    <property type="evidence" value="ECO:0007669"/>
    <property type="project" value="UniProtKB-KW"/>
</dbReference>
<dbReference type="Pfam" id="PF07973">
    <property type="entry name" value="tRNA_SAD"/>
    <property type="match status" value="1"/>
</dbReference>
<dbReference type="FunFam" id="3.30.54.20:FF:000001">
    <property type="entry name" value="Alanine--tRNA ligase"/>
    <property type="match status" value="1"/>
</dbReference>